<proteinExistence type="predicted"/>
<feature type="domain" description="Lsr2 dimerization" evidence="1">
    <location>
        <begin position="8"/>
        <end position="61"/>
    </location>
</feature>
<dbReference type="InterPro" id="IPR042261">
    <property type="entry name" value="Lsr2-like_dimerization"/>
</dbReference>
<accession>A0A076EEQ5</accession>
<protein>
    <recommendedName>
        <fullName evidence="1">Lsr2 dimerization domain-containing protein</fullName>
    </recommendedName>
</protein>
<dbReference type="RefSeq" id="WP_128639057.1">
    <property type="nucleotide sequence ID" value="NZ_CP008947.1"/>
</dbReference>
<sequence length="133" mass="14543">MGIQEIKTFKIIDDFDGTEIETDQKPEPIQIVWQGTGYNLYMSDANAKKFSAQIEKVIKSADTFEPARSSAVGTKSPAQEAVEAAGDTFQQVKSWAVAQGLKGANGNPITERAPRISPEAWQKYAEAHDIAVK</sequence>
<evidence type="ECO:0000313" key="3">
    <source>
        <dbReference type="Proteomes" id="UP000028488"/>
    </source>
</evidence>
<dbReference type="AlphaFoldDB" id="A0A076EEQ5"/>
<name>A0A076EEQ5_RHOOP</name>
<dbReference type="EMBL" id="CP008947">
    <property type="protein sequence ID" value="AII04775.1"/>
    <property type="molecule type" value="Genomic_DNA"/>
</dbReference>
<evidence type="ECO:0000313" key="2">
    <source>
        <dbReference type="EMBL" id="AII04775.1"/>
    </source>
</evidence>
<gene>
    <name evidence="2" type="ORF">EP51_09255</name>
</gene>
<dbReference type="GO" id="GO:0003677">
    <property type="term" value="F:DNA binding"/>
    <property type="evidence" value="ECO:0007669"/>
    <property type="project" value="InterPro"/>
</dbReference>
<reference evidence="2 3" key="1">
    <citation type="submission" date="2014-07" db="EMBL/GenBank/DDBJ databases">
        <title>Genome Sequence of Rhodococcus opacus Strain R7, a Biodegrader of Mono- and Polycyclic Aromatic Hydrocarbons.</title>
        <authorList>
            <person name="Di Gennaro P."/>
            <person name="Zampolli J."/>
            <person name="Presti I."/>
            <person name="Cappelletti M."/>
            <person name="D'Ursi P."/>
            <person name="Orro A."/>
            <person name="Mezzelani A."/>
            <person name="Milanesi L."/>
        </authorList>
    </citation>
    <scope>NUCLEOTIDE SEQUENCE [LARGE SCALE GENOMIC DNA]</scope>
    <source>
        <strain evidence="2 3">R7</strain>
    </source>
</reference>
<dbReference type="Pfam" id="PF11774">
    <property type="entry name" value="Lsr2"/>
    <property type="match status" value="1"/>
</dbReference>
<dbReference type="InterPro" id="IPR024412">
    <property type="entry name" value="Lsr2_dim_dom"/>
</dbReference>
<organism evidence="2 3">
    <name type="scientific">Rhodococcus opacus</name>
    <name type="common">Nocardia opaca</name>
    <dbReference type="NCBI Taxonomy" id="37919"/>
    <lineage>
        <taxon>Bacteria</taxon>
        <taxon>Bacillati</taxon>
        <taxon>Actinomycetota</taxon>
        <taxon>Actinomycetes</taxon>
        <taxon>Mycobacteriales</taxon>
        <taxon>Nocardiaceae</taxon>
        <taxon>Rhodococcus</taxon>
    </lineage>
</organism>
<dbReference type="Proteomes" id="UP000028488">
    <property type="component" value="Chromosome"/>
</dbReference>
<dbReference type="Gene3D" id="3.30.60.230">
    <property type="entry name" value="Lsr2, dimerization domain"/>
    <property type="match status" value="1"/>
</dbReference>
<evidence type="ECO:0000259" key="1">
    <source>
        <dbReference type="Pfam" id="PF11774"/>
    </source>
</evidence>